<keyword evidence="3" id="KW-0808">Transferase</keyword>
<evidence type="ECO:0000313" key="4">
    <source>
        <dbReference type="Proteomes" id="UP000276133"/>
    </source>
</evidence>
<dbReference type="GO" id="GO:0005524">
    <property type="term" value="F:ATP binding"/>
    <property type="evidence" value="ECO:0007669"/>
    <property type="project" value="InterPro"/>
</dbReference>
<evidence type="ECO:0000313" key="3">
    <source>
        <dbReference type="EMBL" id="RNA45197.1"/>
    </source>
</evidence>
<accession>A0A3M7TBJ2</accession>
<dbReference type="GO" id="GO:0004674">
    <property type="term" value="F:protein serine/threonine kinase activity"/>
    <property type="evidence" value="ECO:0007669"/>
    <property type="project" value="UniProtKB-EC"/>
</dbReference>
<gene>
    <name evidence="3" type="ORF">BpHYR1_023577</name>
</gene>
<feature type="domain" description="Protein kinase" evidence="2">
    <location>
        <begin position="46"/>
        <end position="316"/>
    </location>
</feature>
<organism evidence="3 4">
    <name type="scientific">Brachionus plicatilis</name>
    <name type="common">Marine rotifer</name>
    <name type="synonym">Brachionus muelleri</name>
    <dbReference type="NCBI Taxonomy" id="10195"/>
    <lineage>
        <taxon>Eukaryota</taxon>
        <taxon>Metazoa</taxon>
        <taxon>Spiralia</taxon>
        <taxon>Gnathifera</taxon>
        <taxon>Rotifera</taxon>
        <taxon>Eurotatoria</taxon>
        <taxon>Monogononta</taxon>
        <taxon>Pseudotrocha</taxon>
        <taxon>Ploima</taxon>
        <taxon>Brachionidae</taxon>
        <taxon>Brachionus</taxon>
    </lineage>
</organism>
<sequence length="344" mass="40473">MNQDKFYKVYRNVQDLIHDKPMYSYETKSADESANNNKQFVIANLFKIGRKFGNGNFGDVRIGKNILTNEFVAIKFEKIHHQTNSLQIENRIYEKLRNGEGIPRLFYYGQFAAHNVLVMELLGANLEDLFNLCNRIFSLKTICMIAIQLIKRIGFIHSKNLIYRDIKPENFLIGRQSANEHRKIYMVDFGLAKDFINPETGSHIVYNENKTLIGTARYMSVNTHLGREQSRRDDLESIGYLLIYFLKGHLPWQGLKVDSFNERYKKIGQTKISIKLEDLCQGHPREFYQFISYARNLAFTEKPDYNMLVKSFQNLMTKNFWSLDWEFDWVKKLTKPSILLNETI</sequence>
<dbReference type="InterPro" id="IPR011009">
    <property type="entry name" value="Kinase-like_dom_sf"/>
</dbReference>
<dbReference type="SUPFAM" id="SSF56112">
    <property type="entry name" value="Protein kinase-like (PK-like)"/>
    <property type="match status" value="1"/>
</dbReference>
<dbReference type="InterPro" id="IPR050235">
    <property type="entry name" value="CK1_Ser-Thr_kinase"/>
</dbReference>
<dbReference type="AlphaFoldDB" id="A0A3M7TBJ2"/>
<dbReference type="CDD" id="cd14016">
    <property type="entry name" value="STKc_CK1"/>
    <property type="match status" value="1"/>
</dbReference>
<reference evidence="3 4" key="1">
    <citation type="journal article" date="2018" name="Sci. Rep.">
        <title>Genomic signatures of local adaptation to the degree of environmental predictability in rotifers.</title>
        <authorList>
            <person name="Franch-Gras L."/>
            <person name="Hahn C."/>
            <person name="Garcia-Roger E.M."/>
            <person name="Carmona M.J."/>
            <person name="Serra M."/>
            <person name="Gomez A."/>
        </authorList>
    </citation>
    <scope>NUCLEOTIDE SEQUENCE [LARGE SCALE GENOMIC DNA]</scope>
    <source>
        <strain evidence="3">HYR1</strain>
    </source>
</reference>
<dbReference type="InterPro" id="IPR000719">
    <property type="entry name" value="Prot_kinase_dom"/>
</dbReference>
<dbReference type="STRING" id="10195.A0A3M7TBJ2"/>
<dbReference type="EMBL" id="REGN01000008">
    <property type="protein sequence ID" value="RNA45197.1"/>
    <property type="molecule type" value="Genomic_DNA"/>
</dbReference>
<proteinExistence type="predicted"/>
<evidence type="ECO:0000259" key="2">
    <source>
        <dbReference type="PROSITE" id="PS50011"/>
    </source>
</evidence>
<keyword evidence="4" id="KW-1185">Reference proteome</keyword>
<keyword evidence="3" id="KW-0418">Kinase</keyword>
<dbReference type="Gene3D" id="1.10.510.10">
    <property type="entry name" value="Transferase(Phosphotransferase) domain 1"/>
    <property type="match status" value="1"/>
</dbReference>
<comment type="caution">
    <text evidence="3">The sequence shown here is derived from an EMBL/GenBank/DDBJ whole genome shotgun (WGS) entry which is preliminary data.</text>
</comment>
<dbReference type="EC" id="2.7.11.1" evidence="1"/>
<dbReference type="SMART" id="SM00220">
    <property type="entry name" value="S_TKc"/>
    <property type="match status" value="1"/>
</dbReference>
<name>A0A3M7TBJ2_BRAPC</name>
<dbReference type="PANTHER" id="PTHR11909">
    <property type="entry name" value="CASEIN KINASE-RELATED"/>
    <property type="match status" value="1"/>
</dbReference>
<protein>
    <recommendedName>
        <fullName evidence="1">non-specific serine/threonine protein kinase</fullName>
        <ecNumber evidence="1">2.7.11.1</ecNumber>
    </recommendedName>
</protein>
<dbReference type="InterPro" id="IPR008271">
    <property type="entry name" value="Ser/Thr_kinase_AS"/>
</dbReference>
<dbReference type="OrthoDB" id="5800476at2759"/>
<dbReference type="PROSITE" id="PS00108">
    <property type="entry name" value="PROTEIN_KINASE_ST"/>
    <property type="match status" value="1"/>
</dbReference>
<dbReference type="FunFam" id="1.10.510.10:FF:001190">
    <property type="entry name" value="Uncharacterized protein"/>
    <property type="match status" value="1"/>
</dbReference>
<dbReference type="Pfam" id="PF00069">
    <property type="entry name" value="Pkinase"/>
    <property type="match status" value="1"/>
</dbReference>
<evidence type="ECO:0000256" key="1">
    <source>
        <dbReference type="ARBA" id="ARBA00012513"/>
    </source>
</evidence>
<dbReference type="PROSITE" id="PS50011">
    <property type="entry name" value="PROTEIN_KINASE_DOM"/>
    <property type="match status" value="1"/>
</dbReference>
<dbReference type="Proteomes" id="UP000276133">
    <property type="component" value="Unassembled WGS sequence"/>
</dbReference>